<dbReference type="AlphaFoldDB" id="A0A482WS48"/>
<comment type="similarity">
    <text evidence="1">Belongs to the small GTPase superfamily. RGK family.</text>
</comment>
<evidence type="ECO:0000256" key="3">
    <source>
        <dbReference type="SAM" id="MobiDB-lite"/>
    </source>
</evidence>
<proteinExistence type="inferred from homology"/>
<dbReference type="InParanoid" id="A0A482WS48"/>
<dbReference type="OrthoDB" id="5239715at2759"/>
<dbReference type="EMBL" id="QKKF02027168">
    <property type="protein sequence ID" value="RZF36001.1"/>
    <property type="molecule type" value="Genomic_DNA"/>
</dbReference>
<evidence type="ECO:0000313" key="5">
    <source>
        <dbReference type="Proteomes" id="UP000291343"/>
    </source>
</evidence>
<dbReference type="GO" id="GO:0005246">
    <property type="term" value="F:calcium channel regulator activity"/>
    <property type="evidence" value="ECO:0007669"/>
    <property type="project" value="TreeGrafter"/>
</dbReference>
<dbReference type="PANTHER" id="PTHR45775">
    <property type="entry name" value="RAD, GEM/KIR FAMILY MEMBER 2, ISOFORM C"/>
    <property type="match status" value="1"/>
</dbReference>
<dbReference type="FunFam" id="3.40.50.300:FF:000664">
    <property type="entry name" value="Uncharacterized protein, isoform B"/>
    <property type="match status" value="1"/>
</dbReference>
<comment type="caution">
    <text evidence="4">The sequence shown here is derived from an EMBL/GenBank/DDBJ whole genome shotgun (WGS) entry which is preliminary data.</text>
</comment>
<name>A0A482WS48_LAOST</name>
<dbReference type="InterPro" id="IPR027417">
    <property type="entry name" value="P-loop_NTPase"/>
</dbReference>
<feature type="region of interest" description="Disordered" evidence="3">
    <location>
        <begin position="174"/>
        <end position="212"/>
    </location>
</feature>
<organism evidence="4 5">
    <name type="scientific">Laodelphax striatellus</name>
    <name type="common">Small brown planthopper</name>
    <name type="synonym">Delphax striatella</name>
    <dbReference type="NCBI Taxonomy" id="195883"/>
    <lineage>
        <taxon>Eukaryota</taxon>
        <taxon>Metazoa</taxon>
        <taxon>Ecdysozoa</taxon>
        <taxon>Arthropoda</taxon>
        <taxon>Hexapoda</taxon>
        <taxon>Insecta</taxon>
        <taxon>Pterygota</taxon>
        <taxon>Neoptera</taxon>
        <taxon>Paraneoptera</taxon>
        <taxon>Hemiptera</taxon>
        <taxon>Auchenorrhyncha</taxon>
        <taxon>Fulgoroidea</taxon>
        <taxon>Delphacidae</taxon>
        <taxon>Criomorphinae</taxon>
        <taxon>Laodelphax</taxon>
    </lineage>
</organism>
<feature type="region of interest" description="Disordered" evidence="3">
    <location>
        <begin position="1"/>
        <end position="127"/>
    </location>
</feature>
<dbReference type="PRINTS" id="PR00449">
    <property type="entry name" value="RASTRNSFRMNG"/>
</dbReference>
<dbReference type="PROSITE" id="PS51419">
    <property type="entry name" value="RAB"/>
    <property type="match status" value="1"/>
</dbReference>
<keyword evidence="5" id="KW-1185">Reference proteome</keyword>
<dbReference type="Gene3D" id="3.40.50.300">
    <property type="entry name" value="P-loop containing nucleotide triphosphate hydrolases"/>
    <property type="match status" value="1"/>
</dbReference>
<evidence type="ECO:0000313" key="4">
    <source>
        <dbReference type="EMBL" id="RZF36001.1"/>
    </source>
</evidence>
<dbReference type="PANTHER" id="PTHR45775:SF1">
    <property type="entry name" value="RAD, GEM_KIR FAMILY MEMBER 3, ISOFORM E"/>
    <property type="match status" value="1"/>
</dbReference>
<dbReference type="InterPro" id="IPR051641">
    <property type="entry name" value="RGK_GTP-binding_reg"/>
</dbReference>
<accession>A0A482WS48</accession>
<evidence type="ECO:0000256" key="1">
    <source>
        <dbReference type="ARBA" id="ARBA00008846"/>
    </source>
</evidence>
<protein>
    <recommendedName>
        <fullName evidence="6">GTP-binding protein REM 1</fullName>
    </recommendedName>
</protein>
<evidence type="ECO:0000256" key="2">
    <source>
        <dbReference type="ARBA" id="ARBA00022553"/>
    </source>
</evidence>
<dbReference type="InterPro" id="IPR001806">
    <property type="entry name" value="Small_GTPase"/>
</dbReference>
<dbReference type="SUPFAM" id="SSF52540">
    <property type="entry name" value="P-loop containing nucleoside triphosphate hydrolases"/>
    <property type="match status" value="1"/>
</dbReference>
<dbReference type="SMART" id="SM00173">
    <property type="entry name" value="RAS"/>
    <property type="match status" value="1"/>
</dbReference>
<dbReference type="GO" id="GO:0003924">
    <property type="term" value="F:GTPase activity"/>
    <property type="evidence" value="ECO:0007669"/>
    <property type="project" value="InterPro"/>
</dbReference>
<dbReference type="STRING" id="195883.A0A482WS48"/>
<evidence type="ECO:0008006" key="6">
    <source>
        <dbReference type="Google" id="ProtNLM"/>
    </source>
</evidence>
<dbReference type="GO" id="GO:0005525">
    <property type="term" value="F:GTP binding"/>
    <property type="evidence" value="ECO:0007669"/>
    <property type="project" value="InterPro"/>
</dbReference>
<dbReference type="SMR" id="A0A482WS48"/>
<feature type="compositionally biased region" description="Polar residues" evidence="3">
    <location>
        <begin position="59"/>
        <end position="68"/>
    </location>
</feature>
<feature type="compositionally biased region" description="Polar residues" evidence="3">
    <location>
        <begin position="91"/>
        <end position="100"/>
    </location>
</feature>
<gene>
    <name evidence="4" type="ORF">LSTR_LSTR005817</name>
</gene>
<sequence>MTMEDAANLAARQGKGRSASICAPSFSSMEAALAQSPVPGTPPPDGGGAARRRRPATRSQSARITGTAKSVRRRPTAAAAAASSRDDLGGSNHSMRSGSSEPRLHDSIGPESPSPVGFRRKGSARRVNSVYQRKSTAFLDVPEAPVSSNLQPEDEDSYRLRSFSFTSKGVVNRGDSFRRRRSRSNSVLPPQSHEGGPTAPEPPPPLSPVHSPDFSSYHVAMLGAQGVGKTALVSQFMTSECINAYDRQRDTPSEQEESVCIMLNGEESELKFINMENKAETDKIFNVADAYVIMYSVIDKASFQKAEQELNRLLVGDFLRLKPAILVANKVDLVRTRAISTQDGKCLACTYRAKFIEISVGINHNVDELLVGILTQIRLKRQHGDKETGGSHWYKNRGMVRASMKARQMFTWIFGKEDSKFKNCENLHVL</sequence>
<dbReference type="FunCoup" id="A0A482WS48">
    <property type="interactions" value="59"/>
</dbReference>
<dbReference type="Proteomes" id="UP000291343">
    <property type="component" value="Unassembled WGS sequence"/>
</dbReference>
<dbReference type="GO" id="GO:0005886">
    <property type="term" value="C:plasma membrane"/>
    <property type="evidence" value="ECO:0007669"/>
    <property type="project" value="TreeGrafter"/>
</dbReference>
<dbReference type="PROSITE" id="PS51421">
    <property type="entry name" value="RAS"/>
    <property type="match status" value="1"/>
</dbReference>
<dbReference type="Pfam" id="PF00071">
    <property type="entry name" value="Ras"/>
    <property type="match status" value="1"/>
</dbReference>
<keyword evidence="2" id="KW-0597">Phosphoprotein</keyword>
<reference evidence="4 5" key="1">
    <citation type="journal article" date="2017" name="Gigascience">
        <title>Genome sequence of the small brown planthopper, Laodelphax striatellus.</title>
        <authorList>
            <person name="Zhu J."/>
            <person name="Jiang F."/>
            <person name="Wang X."/>
            <person name="Yang P."/>
            <person name="Bao Y."/>
            <person name="Zhao W."/>
            <person name="Wang W."/>
            <person name="Lu H."/>
            <person name="Wang Q."/>
            <person name="Cui N."/>
            <person name="Li J."/>
            <person name="Chen X."/>
            <person name="Luo L."/>
            <person name="Yu J."/>
            <person name="Kang L."/>
            <person name="Cui F."/>
        </authorList>
    </citation>
    <scope>NUCLEOTIDE SEQUENCE [LARGE SCALE GENOMIC DNA]</scope>
    <source>
        <strain evidence="4">Lst14</strain>
    </source>
</reference>
<dbReference type="SMART" id="SM00175">
    <property type="entry name" value="RAB"/>
    <property type="match status" value="1"/>
</dbReference>